<gene>
    <name evidence="1" type="ORF">FIV01_15695</name>
</gene>
<dbReference type="KEGG" id="vaq:FIV01_15695"/>
<keyword evidence="1" id="KW-0614">Plasmid</keyword>
<evidence type="ECO:0000313" key="2">
    <source>
        <dbReference type="Proteomes" id="UP000326936"/>
    </source>
</evidence>
<evidence type="ECO:0000313" key="1">
    <source>
        <dbReference type="EMBL" id="QFT27832.1"/>
    </source>
</evidence>
<dbReference type="RefSeq" id="WP_152431908.1">
    <property type="nucleotide sequence ID" value="NZ_CBCSDK010000010.1"/>
</dbReference>
<sequence length="158" mass="17987">MHATDISSPFSGLFSAVNFLVQGRQESRSHSGVEEGFSMMVNGLFMVLQSTEVILNEKIDLIMDHEESIVSDDMFADFHEFEKVVNNLQPLVFEHGLGLPDDYRRLIARVVERCRILQSLERQFREQASASSRVTSFDSLKRDNPNTVKKYVGGWTEA</sequence>
<protein>
    <submittedName>
        <fullName evidence="1">Uncharacterized protein</fullName>
    </submittedName>
</protein>
<reference evidence="1 2" key="1">
    <citation type="submission" date="2019-10" db="EMBL/GenBank/DDBJ databases">
        <title>Complete genome sequence of Vibrio sp. strain THAF100, isolated from non-filtered water from the water column of tank 6 of a marine aquarium containing stony-coral fragments. Water maintained at 26 degree C.</title>
        <authorList>
            <person name="Ruckert C."/>
            <person name="Franco A."/>
            <person name="Kalinowski J."/>
            <person name="Glaeser S."/>
        </authorList>
    </citation>
    <scope>NUCLEOTIDE SEQUENCE [LARGE SCALE GENOMIC DNA]</scope>
    <source>
        <strain evidence="1 2">THAF100</strain>
        <plasmid evidence="2">pthaf100_a</plasmid>
    </source>
</reference>
<dbReference type="AlphaFoldDB" id="A0A5P9CQ80"/>
<dbReference type="OrthoDB" id="9985186at2"/>
<accession>A0A5P9CQ80</accession>
<name>A0A5P9CQ80_9VIBR</name>
<geneLocation type="plasmid" evidence="2">
    <name>pthaf100_a</name>
</geneLocation>
<keyword evidence="2" id="KW-1185">Reference proteome</keyword>
<dbReference type="EMBL" id="CP045351">
    <property type="protein sequence ID" value="QFT27832.1"/>
    <property type="molecule type" value="Genomic_DNA"/>
</dbReference>
<organism evidence="1 2">
    <name type="scientific">Vibrio aquimaris</name>
    <dbReference type="NCBI Taxonomy" id="2587862"/>
    <lineage>
        <taxon>Bacteria</taxon>
        <taxon>Pseudomonadati</taxon>
        <taxon>Pseudomonadota</taxon>
        <taxon>Gammaproteobacteria</taxon>
        <taxon>Vibrionales</taxon>
        <taxon>Vibrionaceae</taxon>
        <taxon>Vibrio</taxon>
    </lineage>
</organism>
<proteinExistence type="predicted"/>
<dbReference type="Proteomes" id="UP000326936">
    <property type="component" value="Plasmid pTHAF100_a"/>
</dbReference>